<feature type="domain" description="Transposase TnpC homeodomain" evidence="4">
    <location>
        <begin position="52"/>
        <end position="128"/>
    </location>
</feature>
<dbReference type="PANTHER" id="PTHR33678:SF1">
    <property type="entry name" value="BLL1576 PROTEIN"/>
    <property type="match status" value="1"/>
</dbReference>
<accession>A0A7W6Q970</accession>
<feature type="coiled-coil region" evidence="1">
    <location>
        <begin position="22"/>
        <end position="63"/>
    </location>
</feature>
<dbReference type="InterPro" id="IPR024463">
    <property type="entry name" value="Transposase_TnpC_homeodom"/>
</dbReference>
<comment type="caution">
    <text evidence="5">The sequence shown here is derived from an EMBL/GenBank/DDBJ whole genome shotgun (WGS) entry which is preliminary data.</text>
</comment>
<evidence type="ECO:0000313" key="6">
    <source>
        <dbReference type="Proteomes" id="UP000524492"/>
    </source>
</evidence>
<keyword evidence="1" id="KW-0175">Coiled coil</keyword>
<gene>
    <name evidence="5" type="ORF">GGD53_003472</name>
</gene>
<name>A0A7W6Q970_9HYPH</name>
<protein>
    <submittedName>
        <fullName evidence="5">Transposase</fullName>
    </submittedName>
</protein>
<organism evidence="5 6">
    <name type="scientific">Rhizobium aethiopicum</name>
    <dbReference type="NCBI Taxonomy" id="1138170"/>
    <lineage>
        <taxon>Bacteria</taxon>
        <taxon>Pseudomonadati</taxon>
        <taxon>Pseudomonadota</taxon>
        <taxon>Alphaproteobacteria</taxon>
        <taxon>Hyphomicrobiales</taxon>
        <taxon>Rhizobiaceae</taxon>
        <taxon>Rhizobium/Agrobacterium group</taxon>
        <taxon>Rhizobium</taxon>
    </lineage>
</organism>
<dbReference type="Pfam" id="PF13007">
    <property type="entry name" value="LZ_Tnp_IS66"/>
    <property type="match status" value="1"/>
</dbReference>
<evidence type="ECO:0000256" key="1">
    <source>
        <dbReference type="SAM" id="Coils"/>
    </source>
</evidence>
<dbReference type="PANTHER" id="PTHR33678">
    <property type="entry name" value="BLL1576 PROTEIN"/>
    <property type="match status" value="1"/>
</dbReference>
<dbReference type="AlphaFoldDB" id="A0A7W6Q970"/>
<evidence type="ECO:0000259" key="3">
    <source>
        <dbReference type="Pfam" id="PF13005"/>
    </source>
</evidence>
<keyword evidence="6" id="KW-1185">Reference proteome</keyword>
<dbReference type="InterPro" id="IPR024474">
    <property type="entry name" value="Znf_dom_IS66"/>
</dbReference>
<dbReference type="Proteomes" id="UP000524492">
    <property type="component" value="Unassembled WGS sequence"/>
</dbReference>
<evidence type="ECO:0000259" key="4">
    <source>
        <dbReference type="Pfam" id="PF13007"/>
    </source>
</evidence>
<evidence type="ECO:0000256" key="2">
    <source>
        <dbReference type="SAM" id="MobiDB-lite"/>
    </source>
</evidence>
<feature type="domain" description="Transposase IS66 zinc-finger binding" evidence="3">
    <location>
        <begin position="146"/>
        <end position="172"/>
    </location>
</feature>
<dbReference type="EMBL" id="JACIFV010000011">
    <property type="protein sequence ID" value="MBB4193308.1"/>
    <property type="molecule type" value="Genomic_DNA"/>
</dbReference>
<reference evidence="5 6" key="1">
    <citation type="submission" date="2020-08" db="EMBL/GenBank/DDBJ databases">
        <title>Genomic Encyclopedia of Type Strains, Phase IV (KMG-V): Genome sequencing to study the core and pangenomes of soil and plant-associated prokaryotes.</title>
        <authorList>
            <person name="Whitman W."/>
        </authorList>
    </citation>
    <scope>NUCLEOTIDE SEQUENCE [LARGE SCALE GENOMIC DNA]</scope>
    <source>
        <strain evidence="5 6">SEMIA 4074</strain>
    </source>
</reference>
<evidence type="ECO:0000313" key="5">
    <source>
        <dbReference type="EMBL" id="MBB4193308.1"/>
    </source>
</evidence>
<sequence length="252" mass="27996">MTRPEIELPDDVEALKAMVLAMAAKAARVEALEKQVDDLEARNADADERIERLTQILKAFDRARFGRRSERLASSTVDDEQHAFVFEEIETGIATIKAQVTKGRGSADSKRAPRPRKGFAPHLERVEVVIEPEELPEHAGKTKILIGEDVSERLDVVAAKFRVIVTRRPKYAFRNEDGVVQAAAPAHIIEGGIPTEATSGPDRRFQICRRAATLSPGSHLRTRQGRTRPQADGSMDGQAGVRAQYPRRLHPR</sequence>
<dbReference type="Pfam" id="PF13005">
    <property type="entry name" value="zf-IS66"/>
    <property type="match status" value="1"/>
</dbReference>
<dbReference type="InterPro" id="IPR052344">
    <property type="entry name" value="Transposase-related"/>
</dbReference>
<proteinExistence type="predicted"/>
<feature type="region of interest" description="Disordered" evidence="2">
    <location>
        <begin position="216"/>
        <end position="252"/>
    </location>
</feature>